<evidence type="ECO:0000256" key="3">
    <source>
        <dbReference type="ARBA" id="ARBA00022670"/>
    </source>
</evidence>
<dbReference type="Gene3D" id="2.40.10.10">
    <property type="entry name" value="Trypsin-like serine proteases"/>
    <property type="match status" value="2"/>
</dbReference>
<dbReference type="PRINTS" id="PR00839">
    <property type="entry name" value="V8PROTEASE"/>
</dbReference>
<accession>C7RS39</accession>
<evidence type="ECO:0000313" key="10">
    <source>
        <dbReference type="EMBL" id="ACV35862.1"/>
    </source>
</evidence>
<proteinExistence type="inferred from homology"/>
<evidence type="ECO:0000256" key="8">
    <source>
        <dbReference type="SAM" id="MobiDB-lite"/>
    </source>
</evidence>
<dbReference type="PROSITE" id="PS50076">
    <property type="entry name" value="DNAJ_2"/>
    <property type="match status" value="1"/>
</dbReference>
<dbReference type="GO" id="GO:0006508">
    <property type="term" value="P:proteolysis"/>
    <property type="evidence" value="ECO:0007669"/>
    <property type="project" value="UniProtKB-KW"/>
</dbReference>
<dbReference type="EMBL" id="CP001715">
    <property type="protein sequence ID" value="ACV35862.1"/>
    <property type="molecule type" value="Genomic_DNA"/>
</dbReference>
<dbReference type="SUPFAM" id="SSF50494">
    <property type="entry name" value="Trypsin-like serine proteases"/>
    <property type="match status" value="1"/>
</dbReference>
<feature type="domain" description="J" evidence="9">
    <location>
        <begin position="6"/>
        <end position="63"/>
    </location>
</feature>
<dbReference type="PANTHER" id="PTHR43019:SF23">
    <property type="entry name" value="PROTEASE DO-LIKE 5, CHLOROPLASTIC"/>
    <property type="match status" value="1"/>
</dbReference>
<dbReference type="HOGENOM" id="CLU_735529_0_0_4"/>
<name>C7RS39_ACCRE</name>
<dbReference type="InterPro" id="IPR008256">
    <property type="entry name" value="Peptidase_S1B"/>
</dbReference>
<keyword evidence="6 7" id="KW-0720">Serine protease</keyword>
<dbReference type="InterPro" id="IPR036869">
    <property type="entry name" value="J_dom_sf"/>
</dbReference>
<evidence type="ECO:0000256" key="4">
    <source>
        <dbReference type="ARBA" id="ARBA00022729"/>
    </source>
</evidence>
<organism evidence="10">
    <name type="scientific">Accumulibacter regalis</name>
    <dbReference type="NCBI Taxonomy" id="522306"/>
    <lineage>
        <taxon>Bacteria</taxon>
        <taxon>Pseudomonadati</taxon>
        <taxon>Pseudomonadota</taxon>
        <taxon>Betaproteobacteria</taxon>
        <taxon>Candidatus Accumulibacter</taxon>
    </lineage>
</organism>
<comment type="subcellular location">
    <subcellularLocation>
        <location evidence="1">Secreted</location>
    </subcellularLocation>
</comment>
<evidence type="ECO:0000259" key="9">
    <source>
        <dbReference type="PROSITE" id="PS50076"/>
    </source>
</evidence>
<reference evidence="10" key="1">
    <citation type="submission" date="2009-08" db="EMBL/GenBank/DDBJ databases">
        <authorList>
            <consortium name="US DOE Joint Genome Institute"/>
            <person name="Lucas S."/>
            <person name="Copeland A."/>
            <person name="Lapidus A."/>
            <person name="Glavina del Rio T."/>
            <person name="Dalin E."/>
            <person name="Tice H."/>
            <person name="Bruce D."/>
            <person name="Barry K."/>
            <person name="Pitluck S."/>
            <person name="Lowry S."/>
            <person name="Larimer F."/>
            <person name="Land M."/>
            <person name="Hauser L."/>
            <person name="Kyrpides N."/>
            <person name="Ivanova N."/>
            <person name="McMahon K.D."/>
            <person name="Hugenholtz P."/>
        </authorList>
    </citation>
    <scope>NUCLEOTIDE SEQUENCE</scope>
    <source>
        <strain evidence="10">UW-1</strain>
    </source>
</reference>
<dbReference type="InterPro" id="IPR043504">
    <property type="entry name" value="Peptidase_S1_PA_chymotrypsin"/>
</dbReference>
<keyword evidence="3 7" id="KW-0645">Protease</keyword>
<comment type="similarity">
    <text evidence="2 7">Belongs to the peptidase S1B family.</text>
</comment>
<dbReference type="eggNOG" id="COG0265">
    <property type="taxonomic scope" value="Bacteria"/>
</dbReference>
<dbReference type="GO" id="GO:0005576">
    <property type="term" value="C:extracellular region"/>
    <property type="evidence" value="ECO:0007669"/>
    <property type="project" value="UniProtKB-SubCell"/>
</dbReference>
<dbReference type="Pfam" id="PF13365">
    <property type="entry name" value="Trypsin_2"/>
    <property type="match status" value="1"/>
</dbReference>
<feature type="compositionally biased region" description="Low complexity" evidence="8">
    <location>
        <begin position="128"/>
        <end position="161"/>
    </location>
</feature>
<keyword evidence="5 7" id="KW-0378">Hydrolase</keyword>
<evidence type="ECO:0000256" key="6">
    <source>
        <dbReference type="ARBA" id="ARBA00022825"/>
    </source>
</evidence>
<dbReference type="InterPro" id="IPR009003">
    <property type="entry name" value="Peptidase_S1_PA"/>
</dbReference>
<dbReference type="STRING" id="522306.CAP2UW1_2575"/>
<keyword evidence="4" id="KW-0732">Signal</keyword>
<dbReference type="PANTHER" id="PTHR43019">
    <property type="entry name" value="SERINE ENDOPROTEASE DEGS"/>
    <property type="match status" value="1"/>
</dbReference>
<dbReference type="SUPFAM" id="SSF46565">
    <property type="entry name" value="Chaperone J-domain"/>
    <property type="match status" value="1"/>
</dbReference>
<evidence type="ECO:0000256" key="7">
    <source>
        <dbReference type="RuleBase" id="RU004296"/>
    </source>
</evidence>
<dbReference type="EC" id="3.4.21.-" evidence="7"/>
<dbReference type="InterPro" id="IPR001623">
    <property type="entry name" value="DnaJ_domain"/>
</dbReference>
<keyword evidence="10" id="KW-0346">Stress response</keyword>
<dbReference type="OrthoDB" id="8559597at2"/>
<evidence type="ECO:0000256" key="5">
    <source>
        <dbReference type="ARBA" id="ARBA00022801"/>
    </source>
</evidence>
<gene>
    <name evidence="10" type="ordered locus">CAP2UW1_2575</name>
</gene>
<protein>
    <recommendedName>
        <fullName evidence="7">Serine protease</fullName>
        <ecNumber evidence="7">3.4.21.-</ecNumber>
    </recommendedName>
</protein>
<evidence type="ECO:0000256" key="1">
    <source>
        <dbReference type="ARBA" id="ARBA00004613"/>
    </source>
</evidence>
<reference evidence="10" key="2">
    <citation type="submission" date="2009-09" db="EMBL/GenBank/DDBJ databases">
        <title>Complete sequence of chromosome of Candidatus Accumulibacter phosphatis clade IIA str. UW-1.</title>
        <authorList>
            <consortium name="US DOE Joint Genome Institute"/>
            <person name="Martin H.G."/>
            <person name="Ivanova N."/>
            <person name="Kunin V."/>
            <person name="Warnecke F."/>
            <person name="Barry K."/>
            <person name="He S."/>
            <person name="Salamov A."/>
            <person name="Szeto E."/>
            <person name="Dalin E."/>
            <person name="Pangilinan J.L."/>
            <person name="Lapidus A."/>
            <person name="Lowry S."/>
            <person name="Kyrpides N.C."/>
            <person name="McMahon K.D."/>
            <person name="Hugenholtz P."/>
        </authorList>
    </citation>
    <scope>NUCLEOTIDE SEQUENCE [LARGE SCALE GENOMIC DNA]</scope>
    <source>
        <strain evidence="10">UW-1</strain>
    </source>
</reference>
<dbReference type="GO" id="GO:0008236">
    <property type="term" value="F:serine-type peptidase activity"/>
    <property type="evidence" value="ECO:0007669"/>
    <property type="project" value="UniProtKB-KW"/>
</dbReference>
<dbReference type="KEGG" id="app:CAP2UW1_2575"/>
<feature type="region of interest" description="Disordered" evidence="8">
    <location>
        <begin position="115"/>
        <end position="161"/>
    </location>
</feature>
<dbReference type="Gene3D" id="1.10.287.110">
    <property type="entry name" value="DnaJ domain"/>
    <property type="match status" value="1"/>
</dbReference>
<evidence type="ECO:0000256" key="2">
    <source>
        <dbReference type="ARBA" id="ARBA00008764"/>
    </source>
</evidence>
<dbReference type="AlphaFoldDB" id="C7RS39"/>
<sequence length="402" mass="42331">MSSSSTLYDVLGVAAKANSQEIDTAYTTRRQSLEGSPDDLSLLAVAYDTLRHPARRAAYDRALARRAATAEPLGSATAKAPARRALRPGAWVALLLVATLTVLLWRARPAPAPAFAAADRPPVPAPVPAAAATPPDEARAEAPPTAAEAPAATPLPELPASPDANAAALPVTSATAAAAADSLAPAIAATRPSRAAKQPGFDARYLAWSVFFIQQRSRTGSGVLIGPDRILTNCHVLAGGATNNLVAIHSVTRTLHRVEKYARLEDEDACLLFAPGAGNDTIAWGDSASLRPGDTVHTFGHPGGSSDVIWSEGRFLDRVELKRETFLFSNNNCRPGSSGGPLLDKDGRLVGIVMATRYFQSRAGDTRQYRDCISVTEATARALIGKPLFPIALAPAQYFPNY</sequence>